<reference evidence="1 2" key="1">
    <citation type="submission" date="2008-08" db="EMBL/GenBank/DDBJ databases">
        <authorList>
            <person name="Madupu R."/>
            <person name="Durkin A.S."/>
            <person name="Torralba M."/>
            <person name="Methe B."/>
            <person name="Sutton G.G."/>
            <person name="Strausberg R.L."/>
            <person name="Nelson K.E."/>
        </authorList>
    </citation>
    <scope>NUCLEOTIDE SEQUENCE [LARGE SCALE GENOMIC DNA]</scope>
    <source>
        <strain evidence="1 2">RM3267</strain>
    </source>
</reference>
<dbReference type="AlphaFoldDB" id="B9CYB6"/>
<evidence type="ECO:0000313" key="1">
    <source>
        <dbReference type="EMBL" id="EEF15303.1"/>
    </source>
</evidence>
<protein>
    <submittedName>
        <fullName evidence="1">Uncharacterized protein</fullName>
    </submittedName>
</protein>
<organism evidence="1 2">
    <name type="scientific">Campylobacter rectus RM3267</name>
    <dbReference type="NCBI Taxonomy" id="553218"/>
    <lineage>
        <taxon>Bacteria</taxon>
        <taxon>Pseudomonadati</taxon>
        <taxon>Campylobacterota</taxon>
        <taxon>Epsilonproteobacteria</taxon>
        <taxon>Campylobacterales</taxon>
        <taxon>Campylobacteraceae</taxon>
        <taxon>Campylobacter</taxon>
    </lineage>
</organism>
<dbReference type="EMBL" id="ACFU01000001">
    <property type="protein sequence ID" value="EEF15303.1"/>
    <property type="molecule type" value="Genomic_DNA"/>
</dbReference>
<accession>B9CYB6</accession>
<dbReference type="Proteomes" id="UP000003082">
    <property type="component" value="Unassembled WGS sequence"/>
</dbReference>
<name>B9CYB6_CAMRE</name>
<proteinExistence type="predicted"/>
<evidence type="ECO:0000313" key="2">
    <source>
        <dbReference type="Proteomes" id="UP000003082"/>
    </source>
</evidence>
<comment type="caution">
    <text evidence="1">The sequence shown here is derived from an EMBL/GenBank/DDBJ whole genome shotgun (WGS) entry which is preliminary data.</text>
</comment>
<gene>
    <name evidence="1" type="ORF">CAMRE0001_0326</name>
</gene>
<keyword evidence="2" id="KW-1185">Reference proteome</keyword>
<sequence>MTRDAKRYNRTQIYKLQVNKSKQKPHKTDLILAQIRHGF</sequence>